<name>A0A8X6N630_NEPPI</name>
<accession>A0A8X6N630</accession>
<evidence type="ECO:0000313" key="1">
    <source>
        <dbReference type="EMBL" id="GFS95373.1"/>
    </source>
</evidence>
<dbReference type="EMBL" id="BMAW01100526">
    <property type="protein sequence ID" value="GFS95373.1"/>
    <property type="molecule type" value="Genomic_DNA"/>
</dbReference>
<gene>
    <name evidence="1" type="ORF">NPIL_598751</name>
</gene>
<organism evidence="1 2">
    <name type="scientific">Nephila pilipes</name>
    <name type="common">Giant wood spider</name>
    <name type="synonym">Nephila maculata</name>
    <dbReference type="NCBI Taxonomy" id="299642"/>
    <lineage>
        <taxon>Eukaryota</taxon>
        <taxon>Metazoa</taxon>
        <taxon>Ecdysozoa</taxon>
        <taxon>Arthropoda</taxon>
        <taxon>Chelicerata</taxon>
        <taxon>Arachnida</taxon>
        <taxon>Araneae</taxon>
        <taxon>Araneomorphae</taxon>
        <taxon>Entelegynae</taxon>
        <taxon>Araneoidea</taxon>
        <taxon>Nephilidae</taxon>
        <taxon>Nephila</taxon>
    </lineage>
</organism>
<evidence type="ECO:0000313" key="2">
    <source>
        <dbReference type="Proteomes" id="UP000887013"/>
    </source>
</evidence>
<dbReference type="OrthoDB" id="422540at2759"/>
<proteinExistence type="predicted"/>
<protein>
    <submittedName>
        <fullName evidence="1">Gag-Pol polyprotein</fullName>
    </submittedName>
</protein>
<dbReference type="AlphaFoldDB" id="A0A8X6N630"/>
<dbReference type="Proteomes" id="UP000887013">
    <property type="component" value="Unassembled WGS sequence"/>
</dbReference>
<comment type="caution">
    <text evidence="1">The sequence shown here is derived from an EMBL/GenBank/DDBJ whole genome shotgun (WGS) entry which is preliminary data.</text>
</comment>
<keyword evidence="2" id="KW-1185">Reference proteome</keyword>
<reference evidence="1" key="1">
    <citation type="submission" date="2020-08" db="EMBL/GenBank/DDBJ databases">
        <title>Multicomponent nature underlies the extraordinary mechanical properties of spider dragline silk.</title>
        <authorList>
            <person name="Kono N."/>
            <person name="Nakamura H."/>
            <person name="Mori M."/>
            <person name="Yoshida Y."/>
            <person name="Ohtoshi R."/>
            <person name="Malay A.D."/>
            <person name="Moran D.A.P."/>
            <person name="Tomita M."/>
            <person name="Numata K."/>
            <person name="Arakawa K."/>
        </authorList>
    </citation>
    <scope>NUCLEOTIDE SEQUENCE</scope>
</reference>
<sequence length="86" mass="9329">MGLRTCIKEDLNASCAEMVFGKTIVLPGKFFEPPSSAPTDPSECLLKLRETFGTLKPTLASRHSSKACFVYEALTSALMSLSDLID</sequence>